<dbReference type="AlphaFoldDB" id="A0A3Q7GFC4"/>
<proteinExistence type="predicted"/>
<dbReference type="STRING" id="4081.A0A3Q7GFC4"/>
<dbReference type="PANTHER" id="PTHR33064:SF40">
    <property type="entry name" value="REVERSE TRANSCRIPTASE_RETROTRANSPOSON-DERIVED PROTEIN RNASE H-LIKE DOMAIN-CONTAINING PROTEIN"/>
    <property type="match status" value="1"/>
</dbReference>
<evidence type="ECO:0000313" key="2">
    <source>
        <dbReference type="EnsemblPlants" id="Solyc05g013963.1.1"/>
    </source>
</evidence>
<dbReference type="SUPFAM" id="SSF56672">
    <property type="entry name" value="DNA/RNA polymerases"/>
    <property type="match status" value="1"/>
</dbReference>
<sequence length="203" mass="23131">AKAFTKIDLRKGYYQVWIAEGDEPKTTCVTRYGAFEWLVMPFVLTNAPATFCTLMNKLFHPYLDQFVQQHGGLCGILVQGVQSFARQRLGREAREVQFCPASTVKFLGHTISHGEIVMDGDKVEAIRNWEAPTKVPELRSFLGLANYYRHFIFSYSAIAAPLIDLLKKNREWEWTDAYQTAFEKLKATVTEEPVLALPDFLAS</sequence>
<accession>A0A3Q7GFC4</accession>
<dbReference type="FunFam" id="3.30.70.270:FF:000023">
    <property type="entry name" value="Pol"/>
    <property type="match status" value="1"/>
</dbReference>
<organism evidence="2">
    <name type="scientific">Solanum lycopersicum</name>
    <name type="common">Tomato</name>
    <name type="synonym">Lycopersicon esculentum</name>
    <dbReference type="NCBI Taxonomy" id="4081"/>
    <lineage>
        <taxon>Eukaryota</taxon>
        <taxon>Viridiplantae</taxon>
        <taxon>Streptophyta</taxon>
        <taxon>Embryophyta</taxon>
        <taxon>Tracheophyta</taxon>
        <taxon>Spermatophyta</taxon>
        <taxon>Magnoliopsida</taxon>
        <taxon>eudicotyledons</taxon>
        <taxon>Gunneridae</taxon>
        <taxon>Pentapetalae</taxon>
        <taxon>asterids</taxon>
        <taxon>lamiids</taxon>
        <taxon>Solanales</taxon>
        <taxon>Solanaceae</taxon>
        <taxon>Solanoideae</taxon>
        <taxon>Solaneae</taxon>
        <taxon>Solanum</taxon>
        <taxon>Solanum subgen. Lycopersicon</taxon>
    </lineage>
</organism>
<dbReference type="CDD" id="cd01647">
    <property type="entry name" value="RT_LTR"/>
    <property type="match status" value="1"/>
</dbReference>
<dbReference type="Gramene" id="Solyc05g013963.1.1">
    <property type="protein sequence ID" value="Solyc05g013963.1.1"/>
    <property type="gene ID" value="Solyc05g013963.1"/>
</dbReference>
<dbReference type="InterPro" id="IPR043128">
    <property type="entry name" value="Rev_trsase/Diguanyl_cyclase"/>
</dbReference>
<evidence type="ECO:0000259" key="1">
    <source>
        <dbReference type="Pfam" id="PF00078"/>
    </source>
</evidence>
<dbReference type="Gene3D" id="3.30.70.270">
    <property type="match status" value="2"/>
</dbReference>
<protein>
    <recommendedName>
        <fullName evidence="1">Reverse transcriptase domain-containing protein</fullName>
    </recommendedName>
</protein>
<dbReference type="InterPro" id="IPR000477">
    <property type="entry name" value="RT_dom"/>
</dbReference>
<feature type="domain" description="Reverse transcriptase" evidence="1">
    <location>
        <begin position="2"/>
        <end position="66"/>
    </location>
</feature>
<name>A0A3Q7GFC4_SOLLC</name>
<dbReference type="Gene3D" id="3.10.10.10">
    <property type="entry name" value="HIV Type 1 Reverse Transcriptase, subunit A, domain 1"/>
    <property type="match status" value="1"/>
</dbReference>
<dbReference type="Proteomes" id="UP000004994">
    <property type="component" value="Chromosome 5"/>
</dbReference>
<dbReference type="InterPro" id="IPR043502">
    <property type="entry name" value="DNA/RNA_pol_sf"/>
</dbReference>
<dbReference type="InterPro" id="IPR051320">
    <property type="entry name" value="Viral_Replic_Matur_Polypro"/>
</dbReference>
<dbReference type="EnsemblPlants" id="Solyc05g013963.1.1">
    <property type="protein sequence ID" value="Solyc05g013963.1.1"/>
    <property type="gene ID" value="Solyc05g013963.1"/>
</dbReference>
<dbReference type="InParanoid" id="A0A3Q7GFC4"/>
<dbReference type="Pfam" id="PF00078">
    <property type="entry name" value="RVT_1"/>
    <property type="match status" value="1"/>
</dbReference>
<dbReference type="PANTHER" id="PTHR33064">
    <property type="entry name" value="POL PROTEIN"/>
    <property type="match status" value="1"/>
</dbReference>
<reference evidence="2" key="2">
    <citation type="submission" date="2019-01" db="UniProtKB">
        <authorList>
            <consortium name="EnsemblPlants"/>
        </authorList>
    </citation>
    <scope>IDENTIFICATION</scope>
    <source>
        <strain evidence="2">cv. Heinz 1706</strain>
    </source>
</reference>
<reference evidence="2" key="1">
    <citation type="journal article" date="2012" name="Nature">
        <title>The tomato genome sequence provides insights into fleshy fruit evolution.</title>
        <authorList>
            <consortium name="Tomato Genome Consortium"/>
        </authorList>
    </citation>
    <scope>NUCLEOTIDE SEQUENCE [LARGE SCALE GENOMIC DNA]</scope>
    <source>
        <strain evidence="2">cv. Heinz 1706</strain>
    </source>
</reference>
<evidence type="ECO:0000313" key="3">
    <source>
        <dbReference type="Proteomes" id="UP000004994"/>
    </source>
</evidence>
<keyword evidence="3" id="KW-1185">Reference proteome</keyword>